<dbReference type="Proteomes" id="UP000270094">
    <property type="component" value="Unassembled WGS sequence"/>
</dbReference>
<evidence type="ECO:0000313" key="2">
    <source>
        <dbReference type="Proteomes" id="UP000270094"/>
    </source>
</evidence>
<name>A0A3P7KF77_STRVU</name>
<organism evidence="1 2">
    <name type="scientific">Strongylus vulgaris</name>
    <name type="common">Blood worm</name>
    <dbReference type="NCBI Taxonomy" id="40348"/>
    <lineage>
        <taxon>Eukaryota</taxon>
        <taxon>Metazoa</taxon>
        <taxon>Ecdysozoa</taxon>
        <taxon>Nematoda</taxon>
        <taxon>Chromadorea</taxon>
        <taxon>Rhabditida</taxon>
        <taxon>Rhabditina</taxon>
        <taxon>Rhabditomorpha</taxon>
        <taxon>Strongyloidea</taxon>
        <taxon>Strongylidae</taxon>
        <taxon>Strongylus</taxon>
    </lineage>
</organism>
<dbReference type="SUPFAM" id="SSF51735">
    <property type="entry name" value="NAD(P)-binding Rossmann-fold domains"/>
    <property type="match status" value="1"/>
</dbReference>
<protein>
    <recommendedName>
        <fullName evidence="3">3-beta hydroxysteroid dehydrogenase/isomerase domain-containing protein</fullName>
    </recommendedName>
</protein>
<dbReference type="EMBL" id="UYYB01013712">
    <property type="protein sequence ID" value="VDM69835.1"/>
    <property type="molecule type" value="Genomic_DNA"/>
</dbReference>
<sequence>MPNSFRKIVITYHLLGTDSVQLRHYVFDISDEGALERALQGCTAVVHCAHAPIPWKYQNKKETEEMWRDNLTSKLFPFTLLQKSRLPWYFALVQSKIEIVHSFLLWSL</sequence>
<gene>
    <name evidence="1" type="ORF">SVUK_LOCUS4833</name>
</gene>
<keyword evidence="2" id="KW-1185">Reference proteome</keyword>
<evidence type="ECO:0008006" key="3">
    <source>
        <dbReference type="Google" id="ProtNLM"/>
    </source>
</evidence>
<dbReference type="AlphaFoldDB" id="A0A3P7KF77"/>
<dbReference type="InterPro" id="IPR036291">
    <property type="entry name" value="NAD(P)-bd_dom_sf"/>
</dbReference>
<accession>A0A3P7KF77</accession>
<reference evidence="1 2" key="1">
    <citation type="submission" date="2018-11" db="EMBL/GenBank/DDBJ databases">
        <authorList>
            <consortium name="Pathogen Informatics"/>
        </authorList>
    </citation>
    <scope>NUCLEOTIDE SEQUENCE [LARGE SCALE GENOMIC DNA]</scope>
</reference>
<dbReference type="OrthoDB" id="2735536at2759"/>
<evidence type="ECO:0000313" key="1">
    <source>
        <dbReference type="EMBL" id="VDM69835.1"/>
    </source>
</evidence>
<dbReference type="Gene3D" id="3.40.50.720">
    <property type="entry name" value="NAD(P)-binding Rossmann-like Domain"/>
    <property type="match status" value="1"/>
</dbReference>
<proteinExistence type="predicted"/>